<dbReference type="InterPro" id="IPR052164">
    <property type="entry name" value="Anthracycline_SecMetBiosynth"/>
</dbReference>
<name>A0ABQ3JEJ2_9PSEU</name>
<dbReference type="Pfam" id="PF00903">
    <property type="entry name" value="Glyoxalase"/>
    <property type="match status" value="1"/>
</dbReference>
<proteinExistence type="predicted"/>
<dbReference type="PROSITE" id="PS51819">
    <property type="entry name" value="VOC"/>
    <property type="match status" value="1"/>
</dbReference>
<dbReference type="PANTHER" id="PTHR33993">
    <property type="entry name" value="GLYOXALASE-RELATED"/>
    <property type="match status" value="1"/>
</dbReference>
<dbReference type="EMBL" id="BNAU01000010">
    <property type="protein sequence ID" value="GHF22596.1"/>
    <property type="molecule type" value="Genomic_DNA"/>
</dbReference>
<dbReference type="InterPro" id="IPR037523">
    <property type="entry name" value="VOC_core"/>
</dbReference>
<protein>
    <recommendedName>
        <fullName evidence="1">VOC domain-containing protein</fullName>
    </recommendedName>
</protein>
<organism evidence="2 3">
    <name type="scientific">Amycolatopsis deserti</name>
    <dbReference type="NCBI Taxonomy" id="185696"/>
    <lineage>
        <taxon>Bacteria</taxon>
        <taxon>Bacillati</taxon>
        <taxon>Actinomycetota</taxon>
        <taxon>Actinomycetes</taxon>
        <taxon>Pseudonocardiales</taxon>
        <taxon>Pseudonocardiaceae</taxon>
        <taxon>Amycolatopsis</taxon>
    </lineage>
</organism>
<dbReference type="InterPro" id="IPR029068">
    <property type="entry name" value="Glyas_Bleomycin-R_OHBP_Dase"/>
</dbReference>
<keyword evidence="3" id="KW-1185">Reference proteome</keyword>
<gene>
    <name evidence="2" type="ORF">GCM10017786_65780</name>
</gene>
<feature type="domain" description="VOC" evidence="1">
    <location>
        <begin position="4"/>
        <end position="119"/>
    </location>
</feature>
<dbReference type="Proteomes" id="UP000605897">
    <property type="component" value="Unassembled WGS sequence"/>
</dbReference>
<evidence type="ECO:0000259" key="1">
    <source>
        <dbReference type="PROSITE" id="PS51819"/>
    </source>
</evidence>
<sequence length="123" mass="13257">MPGALVWNECLTRDFETAKAFYGQVFGYRFDDLSSDGFVYAGLSLDDHTVGGLGQLPATVPGTVPPHWSVYFGVEDTDAAVAKVESLGGRRLRDPRDSPYGRMAQVADDQGVPFTLNSVEPAA</sequence>
<reference evidence="3" key="1">
    <citation type="journal article" date="2019" name="Int. J. Syst. Evol. Microbiol.">
        <title>The Global Catalogue of Microorganisms (GCM) 10K type strain sequencing project: providing services to taxonomists for standard genome sequencing and annotation.</title>
        <authorList>
            <consortium name="The Broad Institute Genomics Platform"/>
            <consortium name="The Broad Institute Genome Sequencing Center for Infectious Disease"/>
            <person name="Wu L."/>
            <person name="Ma J."/>
        </authorList>
    </citation>
    <scope>NUCLEOTIDE SEQUENCE [LARGE SCALE GENOMIC DNA]</scope>
    <source>
        <strain evidence="3">CGMCC 4.7677</strain>
    </source>
</reference>
<evidence type="ECO:0000313" key="3">
    <source>
        <dbReference type="Proteomes" id="UP000605897"/>
    </source>
</evidence>
<evidence type="ECO:0000313" key="2">
    <source>
        <dbReference type="EMBL" id="GHF22596.1"/>
    </source>
</evidence>
<dbReference type="CDD" id="cd07247">
    <property type="entry name" value="SgaA_N_like"/>
    <property type="match status" value="1"/>
</dbReference>
<dbReference type="InterPro" id="IPR004360">
    <property type="entry name" value="Glyas_Fos-R_dOase_dom"/>
</dbReference>
<dbReference type="PANTHER" id="PTHR33993:SF14">
    <property type="entry name" value="GB|AAF24581.1"/>
    <property type="match status" value="1"/>
</dbReference>
<dbReference type="Gene3D" id="3.10.180.10">
    <property type="entry name" value="2,3-Dihydroxybiphenyl 1,2-Dioxygenase, domain 1"/>
    <property type="match status" value="1"/>
</dbReference>
<dbReference type="SUPFAM" id="SSF54593">
    <property type="entry name" value="Glyoxalase/Bleomycin resistance protein/Dihydroxybiphenyl dioxygenase"/>
    <property type="match status" value="1"/>
</dbReference>
<accession>A0ABQ3JEJ2</accession>
<comment type="caution">
    <text evidence="2">The sequence shown here is derived from an EMBL/GenBank/DDBJ whole genome shotgun (WGS) entry which is preliminary data.</text>
</comment>